<feature type="region of interest" description="Disordered" evidence="1">
    <location>
        <begin position="1"/>
        <end position="21"/>
    </location>
</feature>
<feature type="region of interest" description="Disordered" evidence="1">
    <location>
        <begin position="172"/>
        <end position="209"/>
    </location>
</feature>
<dbReference type="RefSeq" id="WP_131903786.1">
    <property type="nucleotide sequence ID" value="NZ_SMKU01000683.1"/>
</dbReference>
<name>A0A4R4ZJW1_9ACTN</name>
<accession>A0A4R4ZJW1</accession>
<proteinExistence type="predicted"/>
<organism evidence="2 3">
    <name type="scientific">Actinomadura rubrisoli</name>
    <dbReference type="NCBI Taxonomy" id="2530368"/>
    <lineage>
        <taxon>Bacteria</taxon>
        <taxon>Bacillati</taxon>
        <taxon>Actinomycetota</taxon>
        <taxon>Actinomycetes</taxon>
        <taxon>Streptosporangiales</taxon>
        <taxon>Thermomonosporaceae</taxon>
        <taxon>Actinomadura</taxon>
    </lineage>
</organism>
<comment type="caution">
    <text evidence="2">The sequence shown here is derived from an EMBL/GenBank/DDBJ whole genome shotgun (WGS) entry which is preliminary data.</text>
</comment>
<gene>
    <name evidence="2" type="ORF">E1298_46830</name>
</gene>
<keyword evidence="3" id="KW-1185">Reference proteome</keyword>
<protein>
    <submittedName>
        <fullName evidence="2">Uncharacterized protein</fullName>
    </submittedName>
</protein>
<feature type="compositionally biased region" description="Acidic residues" evidence="1">
    <location>
        <begin position="177"/>
        <end position="187"/>
    </location>
</feature>
<evidence type="ECO:0000313" key="3">
    <source>
        <dbReference type="Proteomes" id="UP000294513"/>
    </source>
</evidence>
<evidence type="ECO:0000256" key="1">
    <source>
        <dbReference type="SAM" id="MobiDB-lite"/>
    </source>
</evidence>
<dbReference type="Proteomes" id="UP000294513">
    <property type="component" value="Unassembled WGS sequence"/>
</dbReference>
<dbReference type="OrthoDB" id="3483293at2"/>
<reference evidence="2 3" key="1">
    <citation type="submission" date="2019-03" db="EMBL/GenBank/DDBJ databases">
        <title>Draft genome sequences of novel Actinobacteria.</title>
        <authorList>
            <person name="Sahin N."/>
            <person name="Ay H."/>
            <person name="Saygin H."/>
        </authorList>
    </citation>
    <scope>NUCLEOTIDE SEQUENCE [LARGE SCALE GENOMIC DNA]</scope>
    <source>
        <strain evidence="2 3">H3C3</strain>
    </source>
</reference>
<feature type="non-terminal residue" evidence="2">
    <location>
        <position position="222"/>
    </location>
</feature>
<dbReference type="EMBL" id="SMKU01000683">
    <property type="protein sequence ID" value="TDD59068.1"/>
    <property type="molecule type" value="Genomic_DNA"/>
</dbReference>
<evidence type="ECO:0000313" key="2">
    <source>
        <dbReference type="EMBL" id="TDD59068.1"/>
    </source>
</evidence>
<sequence>MSTFNRLRGRRGRARSGWHDEPFPPASGAILDDRDARRLLAPAMANPSTIWAYASAAATPGTAPVDEILCVETGGVEMAVVWVRHHRSYTGATGHLIGGTGHHHLILLRRWEHLVFELADLIEHRPPTPPADARHARFDVVQAAHLRWVAGYGVAVNLGGLARDTIRDIDDDHDNNFDDGPDDEPDDGSGHDLGDLSPGATTLDGPAALIPPGWDLHGWDHT</sequence>
<feature type="compositionally biased region" description="Basic residues" evidence="1">
    <location>
        <begin position="7"/>
        <end position="16"/>
    </location>
</feature>
<dbReference type="AlphaFoldDB" id="A0A4R4ZJW1"/>